<dbReference type="Gene3D" id="3.30.70.270">
    <property type="match status" value="2"/>
</dbReference>
<feature type="domain" description="GIY-YIG" evidence="13">
    <location>
        <begin position="937"/>
        <end position="1032"/>
    </location>
</feature>
<dbReference type="Gene3D" id="2.40.70.10">
    <property type="entry name" value="Acid Proteases"/>
    <property type="match status" value="1"/>
</dbReference>
<organism evidence="15 16">
    <name type="scientific">Ranitomeya imitator</name>
    <name type="common">mimic poison frog</name>
    <dbReference type="NCBI Taxonomy" id="111125"/>
    <lineage>
        <taxon>Eukaryota</taxon>
        <taxon>Metazoa</taxon>
        <taxon>Chordata</taxon>
        <taxon>Craniata</taxon>
        <taxon>Vertebrata</taxon>
        <taxon>Euteleostomi</taxon>
        <taxon>Amphibia</taxon>
        <taxon>Batrachia</taxon>
        <taxon>Anura</taxon>
        <taxon>Neobatrachia</taxon>
        <taxon>Hyloidea</taxon>
        <taxon>Dendrobatidae</taxon>
        <taxon>Dendrobatinae</taxon>
        <taxon>Ranitomeya</taxon>
    </lineage>
</organism>
<dbReference type="SUPFAM" id="SSF54160">
    <property type="entry name" value="Chromo domain-like"/>
    <property type="match status" value="1"/>
</dbReference>
<dbReference type="Pfam" id="PF00385">
    <property type="entry name" value="Chromo"/>
    <property type="match status" value="1"/>
</dbReference>
<keyword evidence="9" id="KW-0862">Zinc</keyword>
<dbReference type="InterPro" id="IPR050951">
    <property type="entry name" value="Retrovirus_Pol_polyprotein"/>
</dbReference>
<dbReference type="SMART" id="SM00298">
    <property type="entry name" value="CHROMO"/>
    <property type="match status" value="1"/>
</dbReference>
<keyword evidence="9" id="KW-0863">Zinc-finger</keyword>
<keyword evidence="8" id="KW-0695">RNA-directed DNA polymerase</keyword>
<keyword evidence="3" id="KW-0808">Transferase</keyword>
<dbReference type="InterPro" id="IPR056924">
    <property type="entry name" value="SH3_Tf2-1"/>
</dbReference>
<evidence type="ECO:0000256" key="9">
    <source>
        <dbReference type="PROSITE-ProRule" id="PRU00047"/>
    </source>
</evidence>
<keyword evidence="6" id="KW-0255">Endonuclease</keyword>
<evidence type="ECO:0000256" key="1">
    <source>
        <dbReference type="ARBA" id="ARBA00004123"/>
    </source>
</evidence>
<dbReference type="SUPFAM" id="SSF50630">
    <property type="entry name" value="Acid proteases"/>
    <property type="match status" value="1"/>
</dbReference>
<feature type="non-terminal residue" evidence="15">
    <location>
        <position position="2056"/>
    </location>
</feature>
<dbReference type="CDD" id="cd10442">
    <property type="entry name" value="GIY-YIG_PLEs"/>
    <property type="match status" value="1"/>
</dbReference>
<evidence type="ECO:0000259" key="13">
    <source>
        <dbReference type="PROSITE" id="PS50164"/>
    </source>
</evidence>
<evidence type="ECO:0000256" key="3">
    <source>
        <dbReference type="ARBA" id="ARBA00022679"/>
    </source>
</evidence>
<comment type="similarity">
    <text evidence="2">Belongs to the beta type-B retroviral polymerase family. HERV class-II K(HML-2) pol subfamily.</text>
</comment>
<dbReference type="SUPFAM" id="SSF53098">
    <property type="entry name" value="Ribonuclease H-like"/>
    <property type="match status" value="1"/>
</dbReference>
<dbReference type="PROSITE" id="PS50158">
    <property type="entry name" value="ZF_CCHC"/>
    <property type="match status" value="1"/>
</dbReference>
<feature type="coiled-coil region" evidence="10">
    <location>
        <begin position="213"/>
        <end position="267"/>
    </location>
</feature>
<keyword evidence="7" id="KW-0378">Hydrolase</keyword>
<dbReference type="InterPro" id="IPR021109">
    <property type="entry name" value="Peptidase_aspartic_dom_sf"/>
</dbReference>
<dbReference type="Pfam" id="PF17917">
    <property type="entry name" value="RT_RNaseH"/>
    <property type="match status" value="1"/>
</dbReference>
<dbReference type="InterPro" id="IPR058912">
    <property type="entry name" value="HTH_animal"/>
</dbReference>
<dbReference type="InterPro" id="IPR036397">
    <property type="entry name" value="RNaseH_sf"/>
</dbReference>
<dbReference type="Gene3D" id="3.30.420.10">
    <property type="entry name" value="Ribonuclease H-like superfamily/Ribonuclease H"/>
    <property type="match status" value="1"/>
</dbReference>
<feature type="non-terminal residue" evidence="15">
    <location>
        <position position="1"/>
    </location>
</feature>
<evidence type="ECO:0000256" key="8">
    <source>
        <dbReference type="ARBA" id="ARBA00022918"/>
    </source>
</evidence>
<dbReference type="InterPro" id="IPR023780">
    <property type="entry name" value="Chromo_domain"/>
</dbReference>
<dbReference type="Pfam" id="PF26215">
    <property type="entry name" value="HTH_animal"/>
    <property type="match status" value="1"/>
</dbReference>
<dbReference type="InterPro" id="IPR012337">
    <property type="entry name" value="RNaseH-like_sf"/>
</dbReference>
<keyword evidence="4" id="KW-0548">Nucleotidyltransferase</keyword>
<dbReference type="InterPro" id="IPR043502">
    <property type="entry name" value="DNA/RNA_pol_sf"/>
</dbReference>
<dbReference type="CDD" id="cd00024">
    <property type="entry name" value="CD_CSD"/>
    <property type="match status" value="1"/>
</dbReference>
<dbReference type="PANTHER" id="PTHR37984:SF5">
    <property type="entry name" value="PROTEIN NYNRIN-LIKE"/>
    <property type="match status" value="1"/>
</dbReference>
<evidence type="ECO:0000259" key="12">
    <source>
        <dbReference type="PROSITE" id="PS50158"/>
    </source>
</evidence>
<feature type="domain" description="Chromo" evidence="11">
    <location>
        <begin position="1972"/>
        <end position="2019"/>
    </location>
</feature>
<dbReference type="InterPro" id="IPR016197">
    <property type="entry name" value="Chromo-like_dom_sf"/>
</dbReference>
<dbReference type="Gene3D" id="2.40.50.40">
    <property type="match status" value="1"/>
</dbReference>
<keyword evidence="5" id="KW-0540">Nuclease</keyword>
<dbReference type="InterPro" id="IPR041373">
    <property type="entry name" value="RT_RNaseH"/>
</dbReference>
<evidence type="ECO:0000256" key="7">
    <source>
        <dbReference type="ARBA" id="ARBA00022801"/>
    </source>
</evidence>
<evidence type="ECO:0000313" key="15">
    <source>
        <dbReference type="EMBL" id="CAJ0928481.1"/>
    </source>
</evidence>
<gene>
    <name evidence="15" type="ORF">RIMI_LOCUS3471353</name>
</gene>
<evidence type="ECO:0000256" key="2">
    <source>
        <dbReference type="ARBA" id="ARBA00010879"/>
    </source>
</evidence>
<feature type="domain" description="Reverse transcriptase" evidence="14">
    <location>
        <begin position="1427"/>
        <end position="1635"/>
    </location>
</feature>
<evidence type="ECO:0008006" key="17">
    <source>
        <dbReference type="Google" id="ProtNLM"/>
    </source>
</evidence>
<keyword evidence="9" id="KW-0479">Metal-binding</keyword>
<dbReference type="CDD" id="cd00303">
    <property type="entry name" value="retropepsin_like"/>
    <property type="match status" value="1"/>
</dbReference>
<evidence type="ECO:0000259" key="11">
    <source>
        <dbReference type="PROSITE" id="PS50013"/>
    </source>
</evidence>
<keyword evidence="10" id="KW-0175">Coiled coil</keyword>
<dbReference type="CDD" id="cd09274">
    <property type="entry name" value="RNase_HI_RT_Ty3"/>
    <property type="match status" value="1"/>
</dbReference>
<comment type="caution">
    <text evidence="15">The sequence shown here is derived from an EMBL/GenBank/DDBJ whole genome shotgun (WGS) entry which is preliminary data.</text>
</comment>
<dbReference type="PROSITE" id="PS50164">
    <property type="entry name" value="GIY_YIG"/>
    <property type="match status" value="1"/>
</dbReference>
<evidence type="ECO:0000256" key="4">
    <source>
        <dbReference type="ARBA" id="ARBA00022695"/>
    </source>
</evidence>
<dbReference type="EMBL" id="CAUEEQ010005225">
    <property type="protein sequence ID" value="CAJ0928481.1"/>
    <property type="molecule type" value="Genomic_DNA"/>
</dbReference>
<dbReference type="PROSITE" id="PS50013">
    <property type="entry name" value="CHROMO_2"/>
    <property type="match status" value="1"/>
</dbReference>
<dbReference type="PROSITE" id="PS50878">
    <property type="entry name" value="RT_POL"/>
    <property type="match status" value="2"/>
</dbReference>
<sequence>PGHTAYPVHRFAVVVADSDPYKASRHGLGEKGHVAPTFQLMARQADFIQLFRMVTRVNIGLLSAALRLVTRCLPWLPVKTSLDRRTSLSEEWKEQGKEEDRFLPVLHTCLETGPYRFFQCTNLVRLSYQRVSRARLPASVSVVPVCLCPSRARLSARVPAMPACLSMFRSPVMGCYGIRVPLRPALFQDNTEFCGKFEAILNKCSMDLIVLTIDFLQKEISDLKVKISSTEQQLKSTSTPEDFKSLKEKMDKTITDLRDNLQNRKRNKFLRDTEDYKSNQVYRWQFSNYSRNRRPTRRDYSPFSTKLTVLQKGLTFCPVPKFNTFQLDQELHRFFRNVRLKVHFSNIPDNISTRVTSPESRFSLDSLKLRVRSSFQPPRTHHPVETYIHFVEKDVKRVLESIEQGQIHIKQNLTRDEHNALISLRNNKQLIIKPADKGGSIVVLDRDYYIHEIYTQLGDVDTYQLVNSNPSFEIAREIKEFITHYLTLGIIDEKLGNYLLNQHPVLPVLYILPKIHKHPSRPPGRPIVASTNSLLSPLVITLEKILSPLVPLIKSYLKDTSDFLKSLRDLGPISEGCLLVTMDVNSLYMSINHEDGIRAVMSFLTEHTNFSHHQRDFCRDILTLILTKNFFIFEDQFFIQKKGTAMGSNMAPPYANIFMDSFEKAYVYSHPSFQSSVSYWRRYIDDVFLIWTGDIETLVAFHQDLNSSLPGLTFSISHSRSSMNFLDTMVNMNSEGFLETDLYVKPTDRNSLLRYDSCHPQHIKKSLPKSQHDRVERIVSKPEVSHMRHKEMDLKFLSRGYPPHILYTQRNTTRSQRDQNASRLAFVNTYHPFNNLINTCVTRHWDILKKAYPHIKEFNSIPIISNKRCPSIRDKLARADVGSSKRELTQRVFSTPRNGTFPCLGCLQCSNIIKGDSFTHPCSGKRFSIKGHFTCNTTFIVYLIKCPCGLGYVGETTQHIRDRISQHKSTIRCCKTLLPVPAHFIQNNHTVAQLRYQVIEHVPLARRGGDRIKKLKERESFWIHTLQTLTPLGLNREYENEGLQDWAFSLAPGDPALSNVNAFFLALGLLYDEPNSVAQAEKNLLALCQGQDDIEVYCQKFRKWSVLTLWNESALAALFRKGLSEALKDVMVGFPMPAGLNESMSLAIQIGRRLRERKSVHHLAVLSKIKPEPMQCDRTMTRVERQEHRRLNGLCFYCGDSTHAISDCPKRTKRFDRSAVIGTVQSKFLLSITLICSLSSYSVMAFVDSGAALNLMDLDYAKRCGFFLEPLRCPIPLRGIDATPLAKNKPQYWTQLTMCMAPAHQEVIRFLVLHNLHDVVVLGLPWLQTHNPVLDWNSMSVSSWGCQGVHGDVPFLSISSSTPSEVPEFLSDYQDVFEEPKSDALPPHRDCDCAINLIPGSKFPKGRLFNLSVPEHAAMRSYVKESLEKGHIRPSSSPLGAGFFFVAKKDGSLRPCIDYRLLNKITVKFQYPLPLLSDLFARIKGASWFTKIDLRGAYNLVRIRQGDEWKTAFNTPEGHFEYLVMPFGLANAPSVFQSFMHDIFREYLDKFLIVYLDDILIFSDDWDSYVKQMDPVKVQAIQDWTQPTSLKSLQKFLGFANFYRRFICNFSSIAKPLTDLTKKGADLVNWSSAAVEAFQELKHRFCSAPVLCQPDVSLPFQVEVDASEIGAGAVLSQRGSGCSVLKPCAFFSRKFSAAERNYDVGNRELLAMKWAFEEWRHWLEGAKHRVVVLTDHKNLTYLESAKRLNPRQARWSLFFARFDFVISYLPGSKNTNGQTERTNQTLETYLRCFVSADQDDWVSFLPLAEFALNNRASSATLVSPFFCNSGFHPRFSSGQVESSDCPGVDSVVDRLQQIWTQLVDNLTLSQEKAQLFANRRRRVGPRLRVGYLVWLSSRHIPMKVSSPKFKPRFIGPYRISEILNPVSFRLTLPDSFSIHNVFHRSLLRRYVAPMVPSVEPPAPVLVEGELEYIVEKILDSRVSRRKLQYLVKWKGYAQEDNSWVFASDVHAPDLVRAFHVAHPGRPGGSACQFVLLEALRRKGCTAVPLVRHEFAA</sequence>
<feature type="domain" description="CCHC-type" evidence="12">
    <location>
        <begin position="1195"/>
        <end position="1210"/>
    </location>
</feature>
<evidence type="ECO:0000313" key="16">
    <source>
        <dbReference type="Proteomes" id="UP001176940"/>
    </source>
</evidence>
<dbReference type="Gene3D" id="3.10.10.10">
    <property type="entry name" value="HIV Type 1 Reverse Transcriptase, subunit A, domain 1"/>
    <property type="match status" value="1"/>
</dbReference>
<dbReference type="InterPro" id="IPR000953">
    <property type="entry name" value="Chromo/chromo_shadow_dom"/>
</dbReference>
<dbReference type="PANTHER" id="PTHR37984">
    <property type="entry name" value="PROTEIN CBG26694"/>
    <property type="match status" value="1"/>
</dbReference>
<dbReference type="CDD" id="cd01647">
    <property type="entry name" value="RT_LTR"/>
    <property type="match status" value="1"/>
</dbReference>
<dbReference type="Pfam" id="PF24626">
    <property type="entry name" value="SH3_Tf2-1"/>
    <property type="match status" value="1"/>
</dbReference>
<evidence type="ECO:0000256" key="6">
    <source>
        <dbReference type="ARBA" id="ARBA00022759"/>
    </source>
</evidence>
<comment type="subcellular location">
    <subcellularLocation>
        <location evidence="1">Nucleus</location>
    </subcellularLocation>
</comment>
<name>A0ABN9L2G4_9NEOB</name>
<keyword evidence="16" id="KW-1185">Reference proteome</keyword>
<dbReference type="InterPro" id="IPR043128">
    <property type="entry name" value="Rev_trsase/Diguanyl_cyclase"/>
</dbReference>
<dbReference type="InterPro" id="IPR001878">
    <property type="entry name" value="Znf_CCHC"/>
</dbReference>
<dbReference type="Pfam" id="PF00078">
    <property type="entry name" value="RVT_1"/>
    <property type="match status" value="2"/>
</dbReference>
<reference evidence="15" key="1">
    <citation type="submission" date="2023-07" db="EMBL/GenBank/DDBJ databases">
        <authorList>
            <person name="Stuckert A."/>
        </authorList>
    </citation>
    <scope>NUCLEOTIDE SEQUENCE</scope>
</reference>
<dbReference type="InterPro" id="IPR000477">
    <property type="entry name" value="RT_dom"/>
</dbReference>
<evidence type="ECO:0000256" key="5">
    <source>
        <dbReference type="ARBA" id="ARBA00022722"/>
    </source>
</evidence>
<dbReference type="SUPFAM" id="SSF56672">
    <property type="entry name" value="DNA/RNA polymerases"/>
    <property type="match status" value="1"/>
</dbReference>
<proteinExistence type="inferred from homology"/>
<evidence type="ECO:0000259" key="14">
    <source>
        <dbReference type="PROSITE" id="PS50878"/>
    </source>
</evidence>
<protein>
    <recommendedName>
        <fullName evidence="17">Reverse transcriptase</fullName>
    </recommendedName>
</protein>
<dbReference type="InterPro" id="IPR000305">
    <property type="entry name" value="GIY-YIG_endonuc"/>
</dbReference>
<accession>A0ABN9L2G4</accession>
<evidence type="ECO:0000256" key="10">
    <source>
        <dbReference type="SAM" id="Coils"/>
    </source>
</evidence>
<dbReference type="Proteomes" id="UP001176940">
    <property type="component" value="Unassembled WGS sequence"/>
</dbReference>
<feature type="domain" description="Reverse transcriptase" evidence="14">
    <location>
        <begin position="493"/>
        <end position="742"/>
    </location>
</feature>